<feature type="transmembrane region" description="Helical" evidence="2">
    <location>
        <begin position="6"/>
        <end position="23"/>
    </location>
</feature>
<dbReference type="InterPro" id="IPR035965">
    <property type="entry name" value="PAS-like_dom_sf"/>
</dbReference>
<dbReference type="EMBL" id="CP000750">
    <property type="protein sequence ID" value="ABS05887.1"/>
    <property type="molecule type" value="Genomic_DNA"/>
</dbReference>
<dbReference type="Pfam" id="PF00990">
    <property type="entry name" value="GGDEF"/>
    <property type="match status" value="1"/>
</dbReference>
<feature type="domain" description="GGDEF" evidence="3">
    <location>
        <begin position="395"/>
        <end position="524"/>
    </location>
</feature>
<dbReference type="CDD" id="cd00130">
    <property type="entry name" value="PAS"/>
    <property type="match status" value="1"/>
</dbReference>
<feature type="transmembrane region" description="Helical" evidence="2">
    <location>
        <begin position="95"/>
        <end position="118"/>
    </location>
</feature>
<feature type="transmembrane region" description="Helical" evidence="2">
    <location>
        <begin position="66"/>
        <end position="83"/>
    </location>
</feature>
<dbReference type="Proteomes" id="UP000001116">
    <property type="component" value="Chromosome"/>
</dbReference>
<dbReference type="SUPFAM" id="SSF55073">
    <property type="entry name" value="Nucleotide cyclase"/>
    <property type="match status" value="1"/>
</dbReference>
<evidence type="ECO:0000256" key="2">
    <source>
        <dbReference type="SAM" id="Phobius"/>
    </source>
</evidence>
<dbReference type="Pfam" id="PF16927">
    <property type="entry name" value="HisKA_7TM"/>
    <property type="match status" value="1"/>
</dbReference>
<dbReference type="HOGENOM" id="CLU_025182_1_0_11"/>
<dbReference type="InterPro" id="IPR000160">
    <property type="entry name" value="GGDEF_dom"/>
</dbReference>
<dbReference type="CDD" id="cd01949">
    <property type="entry name" value="GGDEF"/>
    <property type="match status" value="1"/>
</dbReference>
<dbReference type="GO" id="GO:1902201">
    <property type="term" value="P:negative regulation of bacterial-type flagellum-dependent cell motility"/>
    <property type="evidence" value="ECO:0007669"/>
    <property type="project" value="TreeGrafter"/>
</dbReference>
<organism evidence="4 5">
    <name type="scientific">Kineococcus radiotolerans (strain ATCC BAA-149 / DSM 14245 / SRS30216)</name>
    <dbReference type="NCBI Taxonomy" id="266940"/>
    <lineage>
        <taxon>Bacteria</taxon>
        <taxon>Bacillati</taxon>
        <taxon>Actinomycetota</taxon>
        <taxon>Actinomycetes</taxon>
        <taxon>Kineosporiales</taxon>
        <taxon>Kineosporiaceae</taxon>
        <taxon>Kineococcus</taxon>
    </lineage>
</organism>
<dbReference type="InterPro" id="IPR043128">
    <property type="entry name" value="Rev_trsase/Diguanyl_cyclase"/>
</dbReference>
<sequence length="524" mass="55558">MAPLALLVALACVITAATGYLAARARRGTPAAGPLTGTLAAVTLWGAAVVAMNAGTPRPWLDLLVLPQYLGVAGAVLGIRLFADAVTGRPPRRRRVLLLSVEPVLLLVVVALDPWWRLLHATVEHTGDPLLRFVTPGPLFWVHSGYSYLVVLSTALSLWQLRRSSSGLQRRQAGTMLLAVSVPFATNLVVVLTPAHLLNVDVTPVAFAVTGVLFAYAVLQQDLLRLVPVARSLVVDTVSDAVLVVDERDQLVDVNPAGRDLLDGAGWPGATAAGRSFREAVDPALVRAVGEGEGDVVATLAGGTQVDVRTRWIRDPRGRVLGRVVVARDVTAQVAAARAVEEANARLRAQVATIEELRAELAEEAARDPLTGLRNRRRFVDDLAQRLAATAAAGQPLSLVLLDVDRFKGINDTHGHAVGDDVLVGVAQALSTHARPEDVVRYGGEEFVVLLPHLDADAARARAEVLRAACGQVRVEVEAVRITVSAGVATSPDHGSTPDELLLAADRALYEAKEGGRDQVVLAD</sequence>
<dbReference type="Pfam" id="PF08448">
    <property type="entry name" value="PAS_4"/>
    <property type="match status" value="1"/>
</dbReference>
<evidence type="ECO:0000256" key="1">
    <source>
        <dbReference type="SAM" id="Coils"/>
    </source>
</evidence>
<keyword evidence="2" id="KW-0812">Transmembrane</keyword>
<dbReference type="eggNOG" id="COG3706">
    <property type="taxonomic scope" value="Bacteria"/>
</dbReference>
<keyword evidence="2" id="KW-0472">Membrane</keyword>
<feature type="transmembrane region" description="Helical" evidence="2">
    <location>
        <begin position="202"/>
        <end position="219"/>
    </location>
</feature>
<gene>
    <name evidence="4" type="ordered locus">Krad_4428</name>
</gene>
<dbReference type="SMART" id="SM00267">
    <property type="entry name" value="GGDEF"/>
    <property type="match status" value="1"/>
</dbReference>
<dbReference type="SUPFAM" id="SSF55785">
    <property type="entry name" value="PYP-like sensor domain (PAS domain)"/>
    <property type="match status" value="1"/>
</dbReference>
<dbReference type="OrthoDB" id="23692at2"/>
<feature type="transmembrane region" description="Helical" evidence="2">
    <location>
        <begin position="35"/>
        <end position="54"/>
    </location>
</feature>
<dbReference type="GO" id="GO:0052621">
    <property type="term" value="F:diguanylate cyclase activity"/>
    <property type="evidence" value="ECO:0007669"/>
    <property type="project" value="TreeGrafter"/>
</dbReference>
<evidence type="ECO:0000259" key="3">
    <source>
        <dbReference type="PROSITE" id="PS50887"/>
    </source>
</evidence>
<keyword evidence="5" id="KW-1185">Reference proteome</keyword>
<feature type="transmembrane region" description="Helical" evidence="2">
    <location>
        <begin position="173"/>
        <end position="196"/>
    </location>
</feature>
<protein>
    <submittedName>
        <fullName evidence="4">Diguanylate cyclase with PAS/PAC sensor</fullName>
    </submittedName>
</protein>
<dbReference type="InterPro" id="IPR029787">
    <property type="entry name" value="Nucleotide_cyclase"/>
</dbReference>
<dbReference type="InterPro" id="IPR050469">
    <property type="entry name" value="Diguanylate_Cyclase"/>
</dbReference>
<evidence type="ECO:0000313" key="4">
    <source>
        <dbReference type="EMBL" id="ABS05887.1"/>
    </source>
</evidence>
<dbReference type="Gene3D" id="3.30.70.270">
    <property type="match status" value="1"/>
</dbReference>
<dbReference type="KEGG" id="kra:Krad_4428"/>
<evidence type="ECO:0000313" key="5">
    <source>
        <dbReference type="Proteomes" id="UP000001116"/>
    </source>
</evidence>
<dbReference type="PROSITE" id="PS50887">
    <property type="entry name" value="GGDEF"/>
    <property type="match status" value="1"/>
</dbReference>
<proteinExistence type="predicted"/>
<keyword evidence="2" id="KW-1133">Transmembrane helix</keyword>
<feature type="transmembrane region" description="Helical" evidence="2">
    <location>
        <begin position="138"/>
        <end position="161"/>
    </location>
</feature>
<dbReference type="Gene3D" id="3.30.450.20">
    <property type="entry name" value="PAS domain"/>
    <property type="match status" value="1"/>
</dbReference>
<dbReference type="PANTHER" id="PTHR45138:SF9">
    <property type="entry name" value="DIGUANYLATE CYCLASE DGCM-RELATED"/>
    <property type="match status" value="1"/>
</dbReference>
<dbReference type="FunFam" id="3.30.70.270:FF:000001">
    <property type="entry name" value="Diguanylate cyclase domain protein"/>
    <property type="match status" value="1"/>
</dbReference>
<dbReference type="STRING" id="266940.Krad_4428"/>
<feature type="coiled-coil region" evidence="1">
    <location>
        <begin position="337"/>
        <end position="367"/>
    </location>
</feature>
<keyword evidence="1" id="KW-0175">Coiled coil</keyword>
<dbReference type="RefSeq" id="WP_012085806.1">
    <property type="nucleotide sequence ID" value="NC_009664.2"/>
</dbReference>
<reference evidence="5" key="1">
    <citation type="journal article" date="2008" name="PLoS ONE">
        <title>Survival in nuclear waste, extreme resistance, and potential applications gleaned from the genome sequence of Kineococcus radiotolerans SRS30216.</title>
        <authorList>
            <person name="Bagwell C.E."/>
            <person name="Bhat S."/>
            <person name="Hawkins G.M."/>
            <person name="Smith B.W."/>
            <person name="Biswas T."/>
            <person name="Hoover T.R."/>
            <person name="Saunders E."/>
            <person name="Han C.S."/>
            <person name="Tsodikov O.V."/>
            <person name="Shimkets L.J."/>
        </authorList>
    </citation>
    <scope>NUCLEOTIDE SEQUENCE [LARGE SCALE GENOMIC DNA]</scope>
    <source>
        <strain evidence="5">ATCC BAA-149 / DSM 14245 / SRS30216</strain>
    </source>
</reference>
<dbReference type="InterPro" id="IPR031621">
    <property type="entry name" value="HisKA_7TM"/>
</dbReference>
<dbReference type="AlphaFoldDB" id="A6WGE8"/>
<dbReference type="NCBIfam" id="TIGR00254">
    <property type="entry name" value="GGDEF"/>
    <property type="match status" value="1"/>
</dbReference>
<name>A6WGE8_KINRD</name>
<dbReference type="InterPro" id="IPR000014">
    <property type="entry name" value="PAS"/>
</dbReference>
<dbReference type="GO" id="GO:0005886">
    <property type="term" value="C:plasma membrane"/>
    <property type="evidence" value="ECO:0007669"/>
    <property type="project" value="TreeGrafter"/>
</dbReference>
<dbReference type="PANTHER" id="PTHR45138">
    <property type="entry name" value="REGULATORY COMPONENTS OF SENSORY TRANSDUCTION SYSTEM"/>
    <property type="match status" value="1"/>
</dbReference>
<dbReference type="GO" id="GO:0043709">
    <property type="term" value="P:cell adhesion involved in single-species biofilm formation"/>
    <property type="evidence" value="ECO:0007669"/>
    <property type="project" value="TreeGrafter"/>
</dbReference>
<dbReference type="InterPro" id="IPR013656">
    <property type="entry name" value="PAS_4"/>
</dbReference>
<accession>A6WGE8</accession>